<feature type="domain" description="Putative auto-transporter adhesin head GIN" evidence="1">
    <location>
        <begin position="43"/>
        <end position="262"/>
    </location>
</feature>
<dbReference type="Proteomes" id="UP000624701">
    <property type="component" value="Unassembled WGS sequence"/>
</dbReference>
<proteinExistence type="predicted"/>
<comment type="caution">
    <text evidence="2">The sequence shown here is derived from an EMBL/GenBank/DDBJ whole genome shotgun (WGS) entry which is preliminary data.</text>
</comment>
<dbReference type="EMBL" id="BMDQ01000001">
    <property type="protein sequence ID" value="GGI57187.1"/>
    <property type="molecule type" value="Genomic_DNA"/>
</dbReference>
<evidence type="ECO:0000259" key="1">
    <source>
        <dbReference type="Pfam" id="PF10988"/>
    </source>
</evidence>
<dbReference type="InterPro" id="IPR021255">
    <property type="entry name" value="DUF2807"/>
</dbReference>
<protein>
    <recommendedName>
        <fullName evidence="1">Putative auto-transporter adhesin head GIN domain-containing protein</fullName>
    </recommendedName>
</protein>
<evidence type="ECO:0000313" key="3">
    <source>
        <dbReference type="Proteomes" id="UP000624701"/>
    </source>
</evidence>
<accession>A0ABQ2BZD8</accession>
<name>A0ABQ2BZD8_9FLAO</name>
<dbReference type="RefSeq" id="WP_188374062.1">
    <property type="nucleotide sequence ID" value="NZ_BMDQ01000001.1"/>
</dbReference>
<reference evidence="3" key="1">
    <citation type="journal article" date="2019" name="Int. J. Syst. Evol. Microbiol.">
        <title>The Global Catalogue of Microorganisms (GCM) 10K type strain sequencing project: providing services to taxonomists for standard genome sequencing and annotation.</title>
        <authorList>
            <consortium name="The Broad Institute Genomics Platform"/>
            <consortium name="The Broad Institute Genome Sequencing Center for Infectious Disease"/>
            <person name="Wu L."/>
            <person name="Ma J."/>
        </authorList>
    </citation>
    <scope>NUCLEOTIDE SEQUENCE [LARGE SCALE GENOMIC DNA]</scope>
    <source>
        <strain evidence="3">CCM 8681</strain>
    </source>
</reference>
<gene>
    <name evidence="2" type="ORF">GCM10011444_14960</name>
</gene>
<organism evidence="2 3">
    <name type="scientific">Winogradskyella haliclonae</name>
    <dbReference type="NCBI Taxonomy" id="2048558"/>
    <lineage>
        <taxon>Bacteria</taxon>
        <taxon>Pseudomonadati</taxon>
        <taxon>Bacteroidota</taxon>
        <taxon>Flavobacteriia</taxon>
        <taxon>Flavobacteriales</taxon>
        <taxon>Flavobacteriaceae</taxon>
        <taxon>Winogradskyella</taxon>
    </lineage>
</organism>
<dbReference type="Gene3D" id="2.160.20.120">
    <property type="match status" value="1"/>
</dbReference>
<evidence type="ECO:0000313" key="2">
    <source>
        <dbReference type="EMBL" id="GGI57187.1"/>
    </source>
</evidence>
<keyword evidence="3" id="KW-1185">Reference proteome</keyword>
<sequence length="280" mass="31287">MKLNRLIYILFLTFGIVHFSNAQSKEKIKGNRNVTIKQTYIDDFNALIIKNNFDVKIAYNSKASVEIETDDNLHDVIDVNVSAGILSITTNKRITSKKKLIITVNYSNALEEVELYDNAELRSLTSMELNDFKLKTENNSRAYLNVKSNSFSFTSSNKSKSRLNVVADSTSFIMSDNSKLDALVSGKISSFDLYQSADASIEGDAETATLRFDNSANFTGKNYTIKNADLLIESNSDATLNIITSLKLNASGNSETYIYGEPKIDLELFTDTARLQKKKL</sequence>
<dbReference type="Pfam" id="PF10988">
    <property type="entry name" value="DUF2807"/>
    <property type="match status" value="1"/>
</dbReference>